<dbReference type="PANTHER" id="PTHR11839:SF5">
    <property type="entry name" value="ADP-RIBOSE PYROPHOSPHATASE"/>
    <property type="match status" value="1"/>
</dbReference>
<evidence type="ECO:0000256" key="4">
    <source>
        <dbReference type="ARBA" id="ARBA00013297"/>
    </source>
</evidence>
<evidence type="ECO:0000256" key="11">
    <source>
        <dbReference type="ARBA" id="ARBA00033056"/>
    </source>
</evidence>
<dbReference type="PATRIC" id="fig|698738.3.peg.3623"/>
<evidence type="ECO:0000256" key="10">
    <source>
        <dbReference type="ARBA" id="ARBA00030308"/>
    </source>
</evidence>
<dbReference type="GO" id="GO:0006753">
    <property type="term" value="P:nucleoside phosphate metabolic process"/>
    <property type="evidence" value="ECO:0007669"/>
    <property type="project" value="TreeGrafter"/>
</dbReference>
<feature type="binding site" evidence="13">
    <location>
        <position position="95"/>
    </location>
    <ligand>
        <name>Mg(2+)</name>
        <dbReference type="ChEBI" id="CHEBI:18420"/>
        <label>1</label>
    </ligand>
</feature>
<keyword evidence="6 15" id="KW-0378">Hydrolase</keyword>
<dbReference type="STRING" id="698738.OLEAN_C34810"/>
<protein>
    <recommendedName>
        <fullName evidence="4">ADP-ribose pyrophosphatase</fullName>
        <ecNumber evidence="3">3.6.1.13</ecNumber>
    </recommendedName>
    <alternativeName>
        <fullName evidence="9">ADP-ribose diphosphatase</fullName>
    </alternativeName>
    <alternativeName>
        <fullName evidence="11">ADP-ribose phosphohydrolase</fullName>
    </alternativeName>
    <alternativeName>
        <fullName evidence="10">Adenosine diphosphoribose pyrophosphatase</fullName>
    </alternativeName>
</protein>
<dbReference type="Pfam" id="PF00293">
    <property type="entry name" value="NUDIX"/>
    <property type="match status" value="1"/>
</dbReference>
<evidence type="ECO:0000256" key="9">
    <source>
        <dbReference type="ARBA" id="ARBA00030162"/>
    </source>
</evidence>
<dbReference type="InterPro" id="IPR000086">
    <property type="entry name" value="NUDIX_hydrolase_dom"/>
</dbReference>
<evidence type="ECO:0000259" key="14">
    <source>
        <dbReference type="PROSITE" id="PS51462"/>
    </source>
</evidence>
<dbReference type="InterPro" id="IPR004385">
    <property type="entry name" value="NDP_pyrophosphatase"/>
</dbReference>
<dbReference type="PROSITE" id="PS00893">
    <property type="entry name" value="NUDIX_BOX"/>
    <property type="match status" value="1"/>
</dbReference>
<dbReference type="CDD" id="cd24155">
    <property type="entry name" value="NUDIX_ADPRase"/>
    <property type="match status" value="1"/>
</dbReference>
<evidence type="ECO:0000256" key="5">
    <source>
        <dbReference type="ARBA" id="ARBA00022723"/>
    </source>
</evidence>
<dbReference type="PROSITE" id="PS51462">
    <property type="entry name" value="NUDIX"/>
    <property type="match status" value="1"/>
</dbReference>
<evidence type="ECO:0000256" key="2">
    <source>
        <dbReference type="ARBA" id="ARBA00007482"/>
    </source>
</evidence>
<keyword evidence="5 13" id="KW-0479">Metal-binding</keyword>
<dbReference type="EMBL" id="FO203512">
    <property type="protein sequence ID" value="CCK77657.1"/>
    <property type="molecule type" value="Genomic_DNA"/>
</dbReference>
<dbReference type="GO" id="GO:0019144">
    <property type="term" value="F:ADP-sugar diphosphatase activity"/>
    <property type="evidence" value="ECO:0007669"/>
    <property type="project" value="TreeGrafter"/>
</dbReference>
<dbReference type="EC" id="3.6.1.13" evidence="3"/>
<feature type="domain" description="Nudix hydrolase" evidence="14">
    <location>
        <begin position="52"/>
        <end position="197"/>
    </location>
</feature>
<dbReference type="PANTHER" id="PTHR11839">
    <property type="entry name" value="UDP/ADP-SUGAR PYROPHOSPHATASE"/>
    <property type="match status" value="1"/>
</dbReference>
<evidence type="ECO:0000313" key="15">
    <source>
        <dbReference type="EMBL" id="CCK77657.1"/>
    </source>
</evidence>
<reference evidence="15 16" key="1">
    <citation type="journal article" date="2013" name="Nat. Commun.">
        <title>Genome sequence and functional genomic analysis of the oil-degrading bacterium Oleispira antarctica.</title>
        <authorList>
            <person name="Kube M."/>
            <person name="Chernikova T.N."/>
            <person name="Al-Ramahi Y."/>
            <person name="Beloqui A."/>
            <person name="Lopez-Cortez N."/>
            <person name="Guazzaroni M.E."/>
            <person name="Heipieper H.J."/>
            <person name="Klages S."/>
            <person name="Kotsyurbenko O.R."/>
            <person name="Langer I."/>
            <person name="Nechitaylo T.Y."/>
            <person name="Lunsdorf H."/>
            <person name="Fernandez M."/>
            <person name="Juarez S."/>
            <person name="Ciordia S."/>
            <person name="Singer A."/>
            <person name="Kagan O."/>
            <person name="Egorova O."/>
            <person name="Petit P.A."/>
            <person name="Stogios P."/>
            <person name="Kim Y."/>
            <person name="Tchigvintsev A."/>
            <person name="Flick R."/>
            <person name="Denaro R."/>
            <person name="Genovese M."/>
            <person name="Albar J.P."/>
            <person name="Reva O.N."/>
            <person name="Martinez-Gomariz M."/>
            <person name="Tran H."/>
            <person name="Ferrer M."/>
            <person name="Savchenko A."/>
            <person name="Yakunin A.F."/>
            <person name="Yakimov M.M."/>
            <person name="Golyshina O.V."/>
            <person name="Reinhardt R."/>
            <person name="Golyshin P.N."/>
        </authorList>
    </citation>
    <scope>NUCLEOTIDE SEQUENCE [LARGE SCALE GENOMIC DNA]</scope>
</reference>
<evidence type="ECO:0000313" key="16">
    <source>
        <dbReference type="Proteomes" id="UP000032749"/>
    </source>
</evidence>
<evidence type="ECO:0000256" key="1">
    <source>
        <dbReference type="ARBA" id="ARBA00001946"/>
    </source>
</evidence>
<dbReference type="InterPro" id="IPR015797">
    <property type="entry name" value="NUDIX_hydrolase-like_dom_sf"/>
</dbReference>
<accession>R4YRE2</accession>
<dbReference type="GO" id="GO:0046872">
    <property type="term" value="F:metal ion binding"/>
    <property type="evidence" value="ECO:0007669"/>
    <property type="project" value="UniProtKB-KW"/>
</dbReference>
<comment type="similarity">
    <text evidence="2">Belongs to the Nudix hydrolase family. NudF subfamily.</text>
</comment>
<dbReference type="AlphaFoldDB" id="R4YRE2"/>
<dbReference type="SUPFAM" id="SSF55811">
    <property type="entry name" value="Nudix"/>
    <property type="match status" value="1"/>
</dbReference>
<evidence type="ECO:0000256" key="6">
    <source>
        <dbReference type="ARBA" id="ARBA00022801"/>
    </source>
</evidence>
<comment type="cofactor">
    <cofactor evidence="1 13">
        <name>Mg(2+)</name>
        <dbReference type="ChEBI" id="CHEBI:18420"/>
    </cofactor>
</comment>
<keyword evidence="16" id="KW-1185">Reference proteome</keyword>
<dbReference type="GO" id="GO:0019693">
    <property type="term" value="P:ribose phosphate metabolic process"/>
    <property type="evidence" value="ECO:0007669"/>
    <property type="project" value="TreeGrafter"/>
</dbReference>
<keyword evidence="7 13" id="KW-0460">Magnesium</keyword>
<gene>
    <name evidence="15" type="primary">nudF</name>
    <name evidence="15" type="ORF">OLEAN_C34810</name>
</gene>
<dbReference type="Gene3D" id="3.90.79.10">
    <property type="entry name" value="Nucleoside Triphosphate Pyrophosphohydrolase"/>
    <property type="match status" value="1"/>
</dbReference>
<sequence>MSELTVSFSQDDCKIITKESLYSGFFKVDRFEIQHRLFAGGSSDAFSRELFERGEAAAVLLYDPINEVVVLTEQFRIGAALDSRQTSPWLLEVVAGIIEEGEQPAEVARREAQEEAGCIIQDLIPISSYWSSPGGTSEKIHLYCALIDSVGMGGIHGLDHEHEDILVRLIPFEQAYNGIAGGEINNAATIIALQWLKLNQSQLR</sequence>
<proteinExistence type="inferred from homology"/>
<name>R4YRE2_OLEAN</name>
<comment type="catalytic activity">
    <reaction evidence="12">
        <text>ADP-D-ribose + H2O = D-ribose 5-phosphate + AMP + 2 H(+)</text>
        <dbReference type="Rhea" id="RHEA:10412"/>
        <dbReference type="ChEBI" id="CHEBI:15377"/>
        <dbReference type="ChEBI" id="CHEBI:15378"/>
        <dbReference type="ChEBI" id="CHEBI:57967"/>
        <dbReference type="ChEBI" id="CHEBI:78346"/>
        <dbReference type="ChEBI" id="CHEBI:456215"/>
        <dbReference type="EC" id="3.6.1.13"/>
    </reaction>
</comment>
<evidence type="ECO:0000256" key="3">
    <source>
        <dbReference type="ARBA" id="ARBA00012453"/>
    </source>
</evidence>
<evidence type="ECO:0000256" key="12">
    <source>
        <dbReference type="ARBA" id="ARBA00049546"/>
    </source>
</evidence>
<dbReference type="GO" id="GO:0005829">
    <property type="term" value="C:cytosol"/>
    <property type="evidence" value="ECO:0007669"/>
    <property type="project" value="TreeGrafter"/>
</dbReference>
<comment type="function">
    <text evidence="8">Acts on ADP-mannose and ADP-glucose as well as ADP-ribose. Prevents glycogen biosynthesis. The reaction catalyzed by this enzyme is a limiting step of the gluconeogenic process.</text>
</comment>
<evidence type="ECO:0000256" key="13">
    <source>
        <dbReference type="PIRSR" id="PIRSR604385-2"/>
    </source>
</evidence>
<dbReference type="HOGENOM" id="CLU_062658_6_1_6"/>
<dbReference type="NCBIfam" id="TIGR00052">
    <property type="entry name" value="nudix-type nucleoside diphosphatase, YffH/AdpP family"/>
    <property type="match status" value="1"/>
</dbReference>
<evidence type="ECO:0000256" key="7">
    <source>
        <dbReference type="ARBA" id="ARBA00022842"/>
    </source>
</evidence>
<dbReference type="InterPro" id="IPR020084">
    <property type="entry name" value="NUDIX_hydrolase_CS"/>
</dbReference>
<feature type="binding site" evidence="13">
    <location>
        <position position="115"/>
    </location>
    <ligand>
        <name>Mg(2+)</name>
        <dbReference type="ChEBI" id="CHEBI:18420"/>
        <label>1</label>
    </ligand>
</feature>
<dbReference type="KEGG" id="oai:OLEAN_C34810"/>
<dbReference type="Proteomes" id="UP000032749">
    <property type="component" value="Chromosome"/>
</dbReference>
<feature type="binding site" evidence="13">
    <location>
        <position position="111"/>
    </location>
    <ligand>
        <name>Mg(2+)</name>
        <dbReference type="ChEBI" id="CHEBI:18420"/>
        <label>1</label>
    </ligand>
</feature>
<dbReference type="OrthoDB" id="5292471at2"/>
<dbReference type="GO" id="GO:0047631">
    <property type="term" value="F:ADP-ribose diphosphatase activity"/>
    <property type="evidence" value="ECO:0007669"/>
    <property type="project" value="UniProtKB-EC"/>
</dbReference>
<feature type="binding site" evidence="13">
    <location>
        <position position="163"/>
    </location>
    <ligand>
        <name>Mg(2+)</name>
        <dbReference type="ChEBI" id="CHEBI:18420"/>
        <label>1</label>
    </ligand>
</feature>
<organism evidence="15 16">
    <name type="scientific">Oleispira antarctica RB-8</name>
    <dbReference type="NCBI Taxonomy" id="698738"/>
    <lineage>
        <taxon>Bacteria</taxon>
        <taxon>Pseudomonadati</taxon>
        <taxon>Pseudomonadota</taxon>
        <taxon>Gammaproteobacteria</taxon>
        <taxon>Oceanospirillales</taxon>
        <taxon>Oceanospirillaceae</taxon>
        <taxon>Oleispira</taxon>
    </lineage>
</organism>
<evidence type="ECO:0000256" key="8">
    <source>
        <dbReference type="ARBA" id="ARBA00025164"/>
    </source>
</evidence>